<keyword evidence="1" id="KW-0812">Transmembrane</keyword>
<keyword evidence="4" id="KW-1185">Reference proteome</keyword>
<protein>
    <submittedName>
        <fullName evidence="3">DUF4097 family beta strand repeat protein</fullName>
    </submittedName>
</protein>
<feature type="transmembrane region" description="Helical" evidence="1">
    <location>
        <begin position="7"/>
        <end position="29"/>
    </location>
</feature>
<comment type="caution">
    <text evidence="3">The sequence shown here is derived from an EMBL/GenBank/DDBJ whole genome shotgun (WGS) entry which is preliminary data.</text>
</comment>
<gene>
    <name evidence="3" type="ORF">H9637_01520</name>
</gene>
<sequence>MFNNKKFKTLIITLIVIMVICFTSSFIILGSSIRNMNINIHNPNVIPRLPYILDEIFKDENYRYNNVNEEKTIKLDNIELISINTTSYDINVEPYDGSELKIKLSSNIQTNSDINEPQLQVNKVQNKINIETYKMQNNFFFNIRDGKLDIYIPKTYDKSLDISTVSGDGYIKNLNLSSLNYVSTSGNLNLQDMEMNNFIYKSTSSDLYANNIVLKDDNNKFSSVSGELTLENIKGNLSFNTTSGDVNFDKLLGSVSGNTISGDVDIRISKDIGLKTKLETVSGDIDVFPSIRTLEKSKRSFEGTMGSNVDYNFNISTTSGDINIYE</sequence>
<dbReference type="Pfam" id="PF13349">
    <property type="entry name" value="DUF4097"/>
    <property type="match status" value="1"/>
</dbReference>
<evidence type="ECO:0000313" key="4">
    <source>
        <dbReference type="Proteomes" id="UP000627166"/>
    </source>
</evidence>
<name>A0ABR8YNC0_9CLOT</name>
<dbReference type="RefSeq" id="WP_191738716.1">
    <property type="nucleotide sequence ID" value="NZ_JACSQB010000012.1"/>
</dbReference>
<organism evidence="3 4">
    <name type="scientific">Clostridium faecium</name>
    <dbReference type="NCBI Taxonomy" id="2762223"/>
    <lineage>
        <taxon>Bacteria</taxon>
        <taxon>Bacillati</taxon>
        <taxon>Bacillota</taxon>
        <taxon>Clostridia</taxon>
        <taxon>Eubacteriales</taxon>
        <taxon>Clostridiaceae</taxon>
        <taxon>Clostridium</taxon>
    </lineage>
</organism>
<feature type="domain" description="DUF4097" evidence="2">
    <location>
        <begin position="79"/>
        <end position="324"/>
    </location>
</feature>
<dbReference type="Proteomes" id="UP000627166">
    <property type="component" value="Unassembled WGS sequence"/>
</dbReference>
<reference evidence="3 4" key="1">
    <citation type="submission" date="2020-08" db="EMBL/GenBank/DDBJ databases">
        <title>A Genomic Blueprint of the Chicken Gut Microbiome.</title>
        <authorList>
            <person name="Gilroy R."/>
            <person name="Ravi A."/>
            <person name="Getino M."/>
            <person name="Pursley I."/>
            <person name="Horton D.L."/>
            <person name="Alikhan N.-F."/>
            <person name="Baker D."/>
            <person name="Gharbi K."/>
            <person name="Hall N."/>
            <person name="Watson M."/>
            <person name="Adriaenssens E.M."/>
            <person name="Foster-Nyarko E."/>
            <person name="Jarju S."/>
            <person name="Secka A."/>
            <person name="Antonio M."/>
            <person name="Oren A."/>
            <person name="Chaudhuri R."/>
            <person name="La Ragione R.M."/>
            <person name="Hildebrand F."/>
            <person name="Pallen M.J."/>
        </authorList>
    </citation>
    <scope>NUCLEOTIDE SEQUENCE [LARGE SCALE GENOMIC DNA]</scope>
    <source>
        <strain evidence="3 4">N37</strain>
    </source>
</reference>
<dbReference type="EMBL" id="JACSQB010000012">
    <property type="protein sequence ID" value="MBD8045734.1"/>
    <property type="molecule type" value="Genomic_DNA"/>
</dbReference>
<accession>A0ABR8YNC0</accession>
<evidence type="ECO:0000313" key="3">
    <source>
        <dbReference type="EMBL" id="MBD8045734.1"/>
    </source>
</evidence>
<dbReference type="InterPro" id="IPR025164">
    <property type="entry name" value="Toastrack_DUF4097"/>
</dbReference>
<keyword evidence="1" id="KW-1133">Transmembrane helix</keyword>
<evidence type="ECO:0000256" key="1">
    <source>
        <dbReference type="SAM" id="Phobius"/>
    </source>
</evidence>
<evidence type="ECO:0000259" key="2">
    <source>
        <dbReference type="Pfam" id="PF13349"/>
    </source>
</evidence>
<keyword evidence="1" id="KW-0472">Membrane</keyword>
<proteinExistence type="predicted"/>